<dbReference type="InterPro" id="IPR021913">
    <property type="entry name" value="DUF3526"/>
</dbReference>
<feature type="transmembrane region" description="Helical" evidence="1">
    <location>
        <begin position="128"/>
        <end position="148"/>
    </location>
</feature>
<keyword evidence="1" id="KW-0472">Membrane</keyword>
<proteinExistence type="predicted"/>
<feature type="transmembrane region" description="Helical" evidence="1">
    <location>
        <begin position="179"/>
        <end position="199"/>
    </location>
</feature>
<evidence type="ECO:0000313" key="3">
    <source>
        <dbReference type="Proteomes" id="UP000294564"/>
    </source>
</evidence>
<dbReference type="AlphaFoldDB" id="A0A4V2SLD6"/>
<gene>
    <name evidence="2" type="ORF">EV195_110107</name>
</gene>
<comment type="caution">
    <text evidence="2">The sequence shown here is derived from an EMBL/GenBank/DDBJ whole genome shotgun (WGS) entry which is preliminary data.</text>
</comment>
<dbReference type="Proteomes" id="UP000294564">
    <property type="component" value="Unassembled WGS sequence"/>
</dbReference>
<dbReference type="RefSeq" id="WP_132795757.1">
    <property type="nucleotide sequence ID" value="NZ_SLXM01000010.1"/>
</dbReference>
<dbReference type="PANTHER" id="PTHR43471:SF1">
    <property type="entry name" value="ABC TRANSPORTER PERMEASE PROTEIN NOSY-RELATED"/>
    <property type="match status" value="1"/>
</dbReference>
<dbReference type="Pfam" id="PF12679">
    <property type="entry name" value="ABC2_membrane_2"/>
    <property type="match status" value="1"/>
</dbReference>
<dbReference type="PANTHER" id="PTHR43471">
    <property type="entry name" value="ABC TRANSPORTER PERMEASE"/>
    <property type="match status" value="1"/>
</dbReference>
<name>A0A4V2SLD6_9FLAO</name>
<keyword evidence="1" id="KW-1133">Transmembrane helix</keyword>
<reference evidence="2 3" key="1">
    <citation type="submission" date="2019-03" db="EMBL/GenBank/DDBJ databases">
        <title>Genomic Encyclopedia of Type Strains, Phase IV (KMG-IV): sequencing the most valuable type-strain genomes for metagenomic binning, comparative biology and taxonomic classification.</title>
        <authorList>
            <person name="Goeker M."/>
        </authorList>
    </citation>
    <scope>NUCLEOTIDE SEQUENCE [LARGE SCALE GENOMIC DNA]</scope>
    <source>
        <strain evidence="2 3">DSM 14836</strain>
    </source>
</reference>
<feature type="transmembrane region" description="Helical" evidence="1">
    <location>
        <begin position="235"/>
        <end position="255"/>
    </location>
</feature>
<dbReference type="EMBL" id="SLXM01000010">
    <property type="protein sequence ID" value="TCP22976.1"/>
    <property type="molecule type" value="Genomic_DNA"/>
</dbReference>
<keyword evidence="1" id="KW-0812">Transmembrane</keyword>
<organism evidence="2 3">
    <name type="scientific">Tenacibaculum skagerrakense</name>
    <dbReference type="NCBI Taxonomy" id="186571"/>
    <lineage>
        <taxon>Bacteria</taxon>
        <taxon>Pseudomonadati</taxon>
        <taxon>Bacteroidota</taxon>
        <taxon>Flavobacteriia</taxon>
        <taxon>Flavobacteriales</taxon>
        <taxon>Flavobacteriaceae</taxon>
        <taxon>Tenacibaculum</taxon>
    </lineage>
</organism>
<evidence type="ECO:0000256" key="1">
    <source>
        <dbReference type="SAM" id="Phobius"/>
    </source>
</evidence>
<protein>
    <submittedName>
        <fullName evidence="2">ABC-2 type transport system permease protein</fullName>
    </submittedName>
</protein>
<accession>A0A4V2SLD6</accession>
<feature type="transmembrane region" description="Helical" evidence="1">
    <location>
        <begin position="425"/>
        <end position="443"/>
    </location>
</feature>
<dbReference type="Pfam" id="PF12040">
    <property type="entry name" value="DUF3526"/>
    <property type="match status" value="1"/>
</dbReference>
<evidence type="ECO:0000313" key="2">
    <source>
        <dbReference type="EMBL" id="TCP22976.1"/>
    </source>
</evidence>
<keyword evidence="3" id="KW-1185">Reference proteome</keyword>
<dbReference type="OrthoDB" id="6016419at2"/>
<sequence>MYKLLVKQFFRSKTVLLAFSILLVLGALSITTGKQFLTQKQVAVEQTIEQQKKHIETQVELHKTDIGLLLYYLKFSFVKPLEPIAGIAIGQSDVNSHIQNVKILNLEGQKYDTDLVNPMRLQVGNLDFSFLIIFLFPLVIIALNFNLLSDEEEKGTWKMVILQGSSPIKYLLTKLSIRFAFVLVVFFILLTSAKIFLSIPLNANFWHITIISLLYVVFWFAVSLIVILKRRSSNANAIILLTSWLVLVVFLPVLVNNYITNKYSVEEAFTMTIKQRDEYHKKWDTDKKATMDKFYKHYPQFKHYKLQEKGFSWLWYYAMQQMGDDESRIERDLMNEKIRKREQLGKTIAKFFPPLQVQLSMNSIAKTSLCDHMNFLNATSDFHEKLRLDFYPKIFDNVNAETVNWKKYKPEYYNNLRVTNIFKKSLPIIIITLMLFGLSFIIAKKNF</sequence>
<feature type="transmembrane region" description="Helical" evidence="1">
    <location>
        <begin position="205"/>
        <end position="228"/>
    </location>
</feature>